<dbReference type="AlphaFoldDB" id="A0A6M3JD28"/>
<gene>
    <name evidence="1" type="ORF">MM415B00334_0050</name>
</gene>
<reference evidence="1" key="1">
    <citation type="submission" date="2020-03" db="EMBL/GenBank/DDBJ databases">
        <title>The deep terrestrial virosphere.</title>
        <authorList>
            <person name="Holmfeldt K."/>
            <person name="Nilsson E."/>
            <person name="Simone D."/>
            <person name="Lopez-Fernandez M."/>
            <person name="Wu X."/>
            <person name="de Brujin I."/>
            <person name="Lundin D."/>
            <person name="Andersson A."/>
            <person name="Bertilsson S."/>
            <person name="Dopson M."/>
        </authorList>
    </citation>
    <scope>NUCLEOTIDE SEQUENCE</scope>
    <source>
        <strain evidence="1">MM415B00334</strain>
    </source>
</reference>
<name>A0A6M3JD28_9ZZZZ</name>
<evidence type="ECO:0000313" key="1">
    <source>
        <dbReference type="EMBL" id="QJA66797.1"/>
    </source>
</evidence>
<dbReference type="EMBL" id="MT141560">
    <property type="protein sequence ID" value="QJA66797.1"/>
    <property type="molecule type" value="Genomic_DNA"/>
</dbReference>
<proteinExistence type="predicted"/>
<protein>
    <submittedName>
        <fullName evidence="1">Uncharacterized protein</fullName>
    </submittedName>
</protein>
<organism evidence="1">
    <name type="scientific">viral metagenome</name>
    <dbReference type="NCBI Taxonomy" id="1070528"/>
    <lineage>
        <taxon>unclassified sequences</taxon>
        <taxon>metagenomes</taxon>
        <taxon>organismal metagenomes</taxon>
    </lineage>
</organism>
<sequence length="86" mass="10270">MFDRFCPGCRIVATCKIHDKPKTWPVVSRFLSRASIAQVWGLQIYPADWRELTIREYRLLSRGAQVINRLDRERHAKLKRDMERGR</sequence>
<accession>A0A6M3JD28</accession>